<proteinExistence type="predicted"/>
<gene>
    <name evidence="1" type="ORF">OIT44_04025</name>
</gene>
<protein>
    <submittedName>
        <fullName evidence="1">Uncharacterized protein</fullName>
    </submittedName>
</protein>
<reference evidence="1 2" key="1">
    <citation type="submission" date="2022-10" db="EMBL/GenBank/DDBJ databases">
        <title>Weissella fermenti sp. nov., isolated from fermented cabbage.</title>
        <authorList>
            <person name="Lee J.K."/>
            <person name="Baek J.H."/>
            <person name="Choi D.G."/>
            <person name="Kim J.M."/>
            <person name="Jeon C.O."/>
        </authorList>
    </citation>
    <scope>NUCLEOTIDE SEQUENCE [LARGE SCALE GENOMIC DNA]</scope>
    <source>
        <strain evidence="1 2">KACC 18534</strain>
    </source>
</reference>
<accession>A0ABT3E5Q7</accession>
<sequence>MRDNDFTIGKFKGLANGVTLFDWEETVFPMRKTVVNSELPMIDRALVLDNKNYSNREFKMQFMIESKNTSDYNAKYSAFMNAIDTGRYVTGVFFFDEDYEYQLLLQGVQRISETNLVSNMNAFEVTFTGAPFKRLRNVATVNVGSSTLTLTNPTLFDAKPNIKLVGSGDIRLFVNDREYLFVNVTGNIELDCALQTVYRMDAGKAINENNKMRIGPFPTFKPGTNKISVTGGTAIVTPKWRTV</sequence>
<evidence type="ECO:0000313" key="1">
    <source>
        <dbReference type="EMBL" id="MCW0953242.1"/>
    </source>
</evidence>
<dbReference type="RefSeq" id="WP_213409662.1">
    <property type="nucleotide sequence ID" value="NZ_CP074441.1"/>
</dbReference>
<comment type="caution">
    <text evidence="1">The sequence shown here is derived from an EMBL/GenBank/DDBJ whole genome shotgun (WGS) entry which is preliminary data.</text>
</comment>
<evidence type="ECO:0000313" key="2">
    <source>
        <dbReference type="Proteomes" id="UP001526225"/>
    </source>
</evidence>
<dbReference type="Proteomes" id="UP001526225">
    <property type="component" value="Unassembled WGS sequence"/>
</dbReference>
<keyword evidence="2" id="KW-1185">Reference proteome</keyword>
<name>A0ABT3E5Q7_9LACO</name>
<organism evidence="1 2">
    <name type="scientific">Weissella ceti</name>
    <dbReference type="NCBI Taxonomy" id="759620"/>
    <lineage>
        <taxon>Bacteria</taxon>
        <taxon>Bacillati</taxon>
        <taxon>Bacillota</taxon>
        <taxon>Bacilli</taxon>
        <taxon>Lactobacillales</taxon>
        <taxon>Lactobacillaceae</taxon>
        <taxon>Weissella</taxon>
    </lineage>
</organism>
<dbReference type="Gene3D" id="2.40.30.200">
    <property type="match status" value="1"/>
</dbReference>
<dbReference type="EMBL" id="JAOZFE010000003">
    <property type="protein sequence ID" value="MCW0953242.1"/>
    <property type="molecule type" value="Genomic_DNA"/>
</dbReference>